<evidence type="ECO:0000313" key="6">
    <source>
        <dbReference type="EMBL" id="KKJ00845.1"/>
    </source>
</evidence>
<dbReference type="SUPFAM" id="SSF53335">
    <property type="entry name" value="S-adenosyl-L-methionine-dependent methyltransferases"/>
    <property type="match status" value="1"/>
</dbReference>
<proteinExistence type="inferred from homology"/>
<name>A0A0M2PXG1_PROHO</name>
<dbReference type="InterPro" id="IPR001091">
    <property type="entry name" value="RM_Methyltransferase"/>
</dbReference>
<dbReference type="InterPro" id="IPR029063">
    <property type="entry name" value="SAM-dependent_MTases_sf"/>
</dbReference>
<dbReference type="RefSeq" id="WP_044077448.1">
    <property type="nucleotide sequence ID" value="NZ_KB235944.1"/>
</dbReference>
<dbReference type="EC" id="2.1.1.-" evidence="4"/>
<feature type="domain" description="DNA methylase N-4/N-6" evidence="5">
    <location>
        <begin position="58"/>
        <end position="277"/>
    </location>
</feature>
<evidence type="ECO:0000256" key="1">
    <source>
        <dbReference type="ARBA" id="ARBA00006594"/>
    </source>
</evidence>
<evidence type="ECO:0000313" key="7">
    <source>
        <dbReference type="Proteomes" id="UP000034681"/>
    </source>
</evidence>
<dbReference type="PRINTS" id="PR00508">
    <property type="entry name" value="S21N4MTFRASE"/>
</dbReference>
<protein>
    <recommendedName>
        <fullName evidence="4">Methyltransferase</fullName>
        <ecNumber evidence="4">2.1.1.-</ecNumber>
    </recommendedName>
</protein>
<dbReference type="EMBL" id="AJTX02000003">
    <property type="protein sequence ID" value="KKJ00845.1"/>
    <property type="molecule type" value="Genomic_DNA"/>
</dbReference>
<comment type="similarity">
    <text evidence="1 4">Belongs to the N(4)/N(6)-methyltransferase family.</text>
</comment>
<sequence>MKNPAPHNRTLTCSPTEIAQLQPALLTLATEGAIADLDNQIIHQDCFQALPHLPQQCIDLLILDPPYNLAKNYHGYQVKVQSQQDYQDWFASLIAHVKPTLKDSASLYVCADWKTSMVIVPLLNQHFVIRNRITWEREKGRGAKANWKNTSEDIWFCTCSADYTFNVEAVKLKRRVMAPYRDRSGNPKDWQEEVQGNYRLTHPSNLWTDISVPFWSMAENTHHPTQKPEKLMAKLILASSNPDDRILDPFLGSGTTAVVARKLDRRFVAMEQNLEYCCWALKRLEQARQDPSIQGYGDGVFWERNTKLKHPKPPPPTNIP</sequence>
<dbReference type="REBASE" id="167985">
    <property type="entry name" value="M.Pho1027ORF5035P"/>
</dbReference>
<dbReference type="Gene3D" id="3.40.50.150">
    <property type="entry name" value="Vaccinia Virus protein VP39"/>
    <property type="match status" value="1"/>
</dbReference>
<evidence type="ECO:0000256" key="3">
    <source>
        <dbReference type="ARBA" id="ARBA00022679"/>
    </source>
</evidence>
<dbReference type="PROSITE" id="PS00092">
    <property type="entry name" value="N6_MTASE"/>
    <property type="match status" value="1"/>
</dbReference>
<gene>
    <name evidence="6" type="ORF">PROH_05035</name>
</gene>
<dbReference type="GO" id="GO:0032259">
    <property type="term" value="P:methylation"/>
    <property type="evidence" value="ECO:0007669"/>
    <property type="project" value="UniProtKB-KW"/>
</dbReference>
<dbReference type="InterPro" id="IPR002941">
    <property type="entry name" value="DNA_methylase_N4/N6"/>
</dbReference>
<keyword evidence="2 6" id="KW-0489">Methyltransferase</keyword>
<dbReference type="OrthoDB" id="9800801at2"/>
<evidence type="ECO:0000256" key="4">
    <source>
        <dbReference type="RuleBase" id="RU362026"/>
    </source>
</evidence>
<keyword evidence="3" id="KW-0808">Transferase</keyword>
<accession>A0A0M2PXG1</accession>
<organism evidence="6 7">
    <name type="scientific">Prochlorothrix hollandica PCC 9006 = CALU 1027</name>
    <dbReference type="NCBI Taxonomy" id="317619"/>
    <lineage>
        <taxon>Bacteria</taxon>
        <taxon>Bacillati</taxon>
        <taxon>Cyanobacteriota</taxon>
        <taxon>Cyanophyceae</taxon>
        <taxon>Prochlorotrichales</taxon>
        <taxon>Prochlorotrichaceae</taxon>
        <taxon>Prochlorothrix</taxon>
    </lineage>
</organism>
<dbReference type="STRING" id="317619.GCA_000332315_04420"/>
<dbReference type="GO" id="GO:0008170">
    <property type="term" value="F:N-methyltransferase activity"/>
    <property type="evidence" value="ECO:0007669"/>
    <property type="project" value="InterPro"/>
</dbReference>
<dbReference type="Pfam" id="PF01555">
    <property type="entry name" value="N6_N4_Mtase"/>
    <property type="match status" value="1"/>
</dbReference>
<dbReference type="Proteomes" id="UP000034681">
    <property type="component" value="Unassembled WGS sequence"/>
</dbReference>
<dbReference type="eggNOG" id="COG2189">
    <property type="taxonomic scope" value="Bacteria"/>
</dbReference>
<keyword evidence="7" id="KW-1185">Reference proteome</keyword>
<comment type="caution">
    <text evidence="6">The sequence shown here is derived from an EMBL/GenBank/DDBJ whole genome shotgun (WGS) entry which is preliminary data.</text>
</comment>
<evidence type="ECO:0000256" key="2">
    <source>
        <dbReference type="ARBA" id="ARBA00022603"/>
    </source>
</evidence>
<evidence type="ECO:0000259" key="5">
    <source>
        <dbReference type="Pfam" id="PF01555"/>
    </source>
</evidence>
<reference evidence="6" key="1">
    <citation type="submission" date="2012-04" db="EMBL/GenBank/DDBJ databases">
        <authorList>
            <person name="Borisov I.G."/>
            <person name="Ivanikova N.V."/>
            <person name="Pinevich A.V."/>
        </authorList>
    </citation>
    <scope>NUCLEOTIDE SEQUENCE [LARGE SCALE GENOMIC DNA]</scope>
    <source>
        <strain evidence="6">CALU 1027</strain>
    </source>
</reference>
<dbReference type="AlphaFoldDB" id="A0A0M2PXG1"/>
<dbReference type="InterPro" id="IPR002052">
    <property type="entry name" value="DNA_methylase_N6_adenine_CS"/>
</dbReference>
<dbReference type="GO" id="GO:0003677">
    <property type="term" value="F:DNA binding"/>
    <property type="evidence" value="ECO:0007669"/>
    <property type="project" value="InterPro"/>
</dbReference>